<accession>A0A5P3ASS3</accession>
<reference evidence="2 3" key="1">
    <citation type="submission" date="2019-09" db="EMBL/GenBank/DDBJ databases">
        <title>Commensal-derived Metabolites Govern Vibrio cholerae Pathogenesis in Host.</title>
        <authorList>
            <person name="Yoon S.S."/>
            <person name="Yoon M.Y."/>
        </authorList>
    </citation>
    <scope>NUCLEOTIDE SEQUENCE [LARGE SCALE GENOMIC DNA]</scope>
    <source>
        <strain evidence="2 3">VIC01</strain>
    </source>
</reference>
<evidence type="ECO:0000256" key="1">
    <source>
        <dbReference type="SAM" id="MobiDB-lite"/>
    </source>
</evidence>
<dbReference type="Proteomes" id="UP000326091">
    <property type="component" value="Chromosome"/>
</dbReference>
<organism evidence="2 3">
    <name type="scientific">Phocaeicola vulgatus</name>
    <name type="common">Bacteroides vulgatus</name>
    <dbReference type="NCBI Taxonomy" id="821"/>
    <lineage>
        <taxon>Bacteria</taxon>
        <taxon>Pseudomonadati</taxon>
        <taxon>Bacteroidota</taxon>
        <taxon>Bacteroidia</taxon>
        <taxon>Bacteroidales</taxon>
        <taxon>Bacteroidaceae</taxon>
        <taxon>Phocaeicola</taxon>
    </lineage>
</organism>
<sequence>MNRLREIFNDEKVSSVRSRLHEEGFTIRLEEGATYAINFKQHIIINLTEERFNLERLKKLPVKQIEWQKKQQQTKSTSHFSGKTKLRDVSGGSHGEKREREVGQKGNYDSIDDYNTIKR</sequence>
<proteinExistence type="predicted"/>
<evidence type="ECO:0000313" key="2">
    <source>
        <dbReference type="EMBL" id="QEW36210.1"/>
    </source>
</evidence>
<gene>
    <name evidence="2" type="ORF">VIC01_01737</name>
</gene>
<name>A0A5P3ASS3_PHOVU</name>
<evidence type="ECO:0008006" key="4">
    <source>
        <dbReference type="Google" id="ProtNLM"/>
    </source>
</evidence>
<evidence type="ECO:0000313" key="3">
    <source>
        <dbReference type="Proteomes" id="UP000326091"/>
    </source>
</evidence>
<protein>
    <recommendedName>
        <fullName evidence="4">Mobilization protein</fullName>
    </recommendedName>
</protein>
<dbReference type="EMBL" id="CP043529">
    <property type="protein sequence ID" value="QEW36210.1"/>
    <property type="molecule type" value="Genomic_DNA"/>
</dbReference>
<feature type="compositionally biased region" description="Basic and acidic residues" evidence="1">
    <location>
        <begin position="94"/>
        <end position="103"/>
    </location>
</feature>
<dbReference type="AlphaFoldDB" id="A0A5P3ASS3"/>
<feature type="region of interest" description="Disordered" evidence="1">
    <location>
        <begin position="67"/>
        <end position="119"/>
    </location>
</feature>